<dbReference type="Pfam" id="PF12898">
    <property type="entry name" value="Stc1"/>
    <property type="match status" value="1"/>
</dbReference>
<dbReference type="InterPro" id="IPR024630">
    <property type="entry name" value="Stc1"/>
</dbReference>
<feature type="region of interest" description="Disordered" evidence="1">
    <location>
        <begin position="151"/>
        <end position="196"/>
    </location>
</feature>
<evidence type="ECO:0000313" key="4">
    <source>
        <dbReference type="Proteomes" id="UP001175261"/>
    </source>
</evidence>
<gene>
    <name evidence="3" type="ORF">NLU13_8385</name>
</gene>
<name>A0AA39GDX8_SARSR</name>
<evidence type="ECO:0000259" key="2">
    <source>
        <dbReference type="Pfam" id="PF12898"/>
    </source>
</evidence>
<feature type="compositionally biased region" description="Low complexity" evidence="1">
    <location>
        <begin position="179"/>
        <end position="190"/>
    </location>
</feature>
<keyword evidence="4" id="KW-1185">Reference proteome</keyword>
<feature type="compositionally biased region" description="Low complexity" evidence="1">
    <location>
        <begin position="158"/>
        <end position="169"/>
    </location>
</feature>
<reference evidence="3" key="1">
    <citation type="submission" date="2022-10" db="EMBL/GenBank/DDBJ databases">
        <title>Determination and structural analysis of whole genome sequence of Sarocladium strictum F4-1.</title>
        <authorList>
            <person name="Hu L."/>
            <person name="Jiang Y."/>
        </authorList>
    </citation>
    <scope>NUCLEOTIDE SEQUENCE</scope>
    <source>
        <strain evidence="3">F4-1</strain>
    </source>
</reference>
<dbReference type="EMBL" id="JAPDFR010000008">
    <property type="protein sequence ID" value="KAK0384297.1"/>
    <property type="molecule type" value="Genomic_DNA"/>
</dbReference>
<feature type="domain" description="Stc1" evidence="2">
    <location>
        <begin position="1"/>
        <end position="44"/>
    </location>
</feature>
<dbReference type="AlphaFoldDB" id="A0AA39GDX8"/>
<evidence type="ECO:0000313" key="3">
    <source>
        <dbReference type="EMBL" id="KAK0384297.1"/>
    </source>
</evidence>
<organism evidence="3 4">
    <name type="scientific">Sarocladium strictum</name>
    <name type="common">Black bundle disease fungus</name>
    <name type="synonym">Acremonium strictum</name>
    <dbReference type="NCBI Taxonomy" id="5046"/>
    <lineage>
        <taxon>Eukaryota</taxon>
        <taxon>Fungi</taxon>
        <taxon>Dikarya</taxon>
        <taxon>Ascomycota</taxon>
        <taxon>Pezizomycotina</taxon>
        <taxon>Sordariomycetes</taxon>
        <taxon>Hypocreomycetidae</taxon>
        <taxon>Hypocreales</taxon>
        <taxon>Sarocladiaceae</taxon>
        <taxon>Sarocladium</taxon>
    </lineage>
</organism>
<comment type="caution">
    <text evidence="3">The sequence shown here is derived from an EMBL/GenBank/DDBJ whole genome shotgun (WGS) entry which is preliminary data.</text>
</comment>
<protein>
    <recommendedName>
        <fullName evidence="2">Stc1 domain-containing protein</fullName>
    </recommendedName>
</protein>
<evidence type="ECO:0000256" key="1">
    <source>
        <dbReference type="SAM" id="MobiDB-lite"/>
    </source>
</evidence>
<dbReference type="Proteomes" id="UP001175261">
    <property type="component" value="Unassembled WGS sequence"/>
</dbReference>
<sequence>MTCRQCAEEPESYQCEGECGEMKPAAAFSKVSRRDGTWKCMKCVSWDGLQEAYVPPLEPEHLLKMQLGVDSATALASNYMDEMHPEDSNWAISVAKAASAAGVDITDRSSEAVNTFTSPMPLSAQTRLSATNAFHGKERRDRQWAAMTGMTPMNSNDSGSYSKVSQSGSQHRDGGIDASSTTSFISGSTSQVSESEYPSFGASHAWSVAESNGSHNTQSRWAQHVARGNMMMEN</sequence>
<accession>A0AA39GDX8</accession>
<proteinExistence type="predicted"/>